<dbReference type="AlphaFoldDB" id="A0AAD5XVD8"/>
<sequence>TFCGTPNYAAVELISGIPYVGVKSDIWAMGVVLFVLTSGNPPFFGTDLSSLYSKIKAIDYRCPEYFSPSLKQLIAKILVKDPLKRITMDSLRQDEWVNYEEVEMPLRILPKLVGNDDLAQISQFIAGITSDKNAIIYLINNHVTINDENNHNSGQQNFLNSKILRKIVNHHNNKDSFVSNNNNNNQNKSSSNSQNMDYSSAENSQTNSINVSSKENNEDDGLSPLGRKNSKRERAPSLRVRSNSNGADLNSNASLYRRRSSAAGKVQIPNRSRSTSTTERPVTVARRMSMTVSGTTAVGKDSGTVNNPSTTPLPRRASIATNMITPVNIAAKPPMVGTNLVKSPSMMVEDKDPFSIDDEEDVLTVPTTEEILDWHVFHKPPKEVRTVRFSFNNNTTSSFEPANIFRELHRVILEVQTEYPNLVVKRMDEYYMVHCILKNGESGKKNKENLLSSKEKKDLIFEIEICKVWLLKIHGLRFKKLKGDAFMYKSLYQNIVENLQI</sequence>
<evidence type="ECO:0000256" key="1">
    <source>
        <dbReference type="ARBA" id="ARBA00012513"/>
    </source>
</evidence>
<name>A0AAD5XVD8_9FUNG</name>
<evidence type="ECO:0000259" key="11">
    <source>
        <dbReference type="PROSITE" id="PS50032"/>
    </source>
</evidence>
<dbReference type="SUPFAM" id="SSF56112">
    <property type="entry name" value="Protein kinase-like (PK-like)"/>
    <property type="match status" value="1"/>
</dbReference>
<dbReference type="InterPro" id="IPR011009">
    <property type="entry name" value="Kinase-like_dom_sf"/>
</dbReference>
<evidence type="ECO:0000313" key="12">
    <source>
        <dbReference type="EMBL" id="KAJ3200064.1"/>
    </source>
</evidence>
<dbReference type="PROSITE" id="PS50032">
    <property type="entry name" value="KA1"/>
    <property type="match status" value="1"/>
</dbReference>
<keyword evidence="2" id="KW-0723">Serine/threonine-protein kinase</keyword>
<evidence type="ECO:0000256" key="7">
    <source>
        <dbReference type="ARBA" id="ARBA00047899"/>
    </source>
</evidence>
<dbReference type="Pfam" id="PF00069">
    <property type="entry name" value="Pkinase"/>
    <property type="match status" value="1"/>
</dbReference>
<evidence type="ECO:0000256" key="8">
    <source>
        <dbReference type="ARBA" id="ARBA00048679"/>
    </source>
</evidence>
<dbReference type="EC" id="2.7.11.1" evidence="1"/>
<evidence type="ECO:0000313" key="13">
    <source>
        <dbReference type="Proteomes" id="UP001211065"/>
    </source>
</evidence>
<evidence type="ECO:0000259" key="10">
    <source>
        <dbReference type="PROSITE" id="PS50011"/>
    </source>
</evidence>
<keyword evidence="13" id="KW-1185">Reference proteome</keyword>
<evidence type="ECO:0000256" key="3">
    <source>
        <dbReference type="ARBA" id="ARBA00022679"/>
    </source>
</evidence>
<dbReference type="Pfam" id="PF02149">
    <property type="entry name" value="KA1"/>
    <property type="match status" value="1"/>
</dbReference>
<comment type="caution">
    <text evidence="12">The sequence shown here is derived from an EMBL/GenBank/DDBJ whole genome shotgun (WGS) entry which is preliminary data.</text>
</comment>
<dbReference type="GO" id="GO:0005524">
    <property type="term" value="F:ATP binding"/>
    <property type="evidence" value="ECO:0007669"/>
    <property type="project" value="UniProtKB-KW"/>
</dbReference>
<feature type="compositionally biased region" description="Polar residues" evidence="9">
    <location>
        <begin position="269"/>
        <end position="280"/>
    </location>
</feature>
<comment type="catalytic activity">
    <reaction evidence="7">
        <text>L-threonyl-[protein] + ATP = O-phospho-L-threonyl-[protein] + ADP + H(+)</text>
        <dbReference type="Rhea" id="RHEA:46608"/>
        <dbReference type="Rhea" id="RHEA-COMP:11060"/>
        <dbReference type="Rhea" id="RHEA-COMP:11605"/>
        <dbReference type="ChEBI" id="CHEBI:15378"/>
        <dbReference type="ChEBI" id="CHEBI:30013"/>
        <dbReference type="ChEBI" id="CHEBI:30616"/>
        <dbReference type="ChEBI" id="CHEBI:61977"/>
        <dbReference type="ChEBI" id="CHEBI:456216"/>
        <dbReference type="EC" id="2.7.11.1"/>
    </reaction>
</comment>
<comment type="catalytic activity">
    <reaction evidence="8">
        <text>L-seryl-[protein] + ATP = O-phospho-L-seryl-[protein] + ADP + H(+)</text>
        <dbReference type="Rhea" id="RHEA:17989"/>
        <dbReference type="Rhea" id="RHEA-COMP:9863"/>
        <dbReference type="Rhea" id="RHEA-COMP:11604"/>
        <dbReference type="ChEBI" id="CHEBI:15378"/>
        <dbReference type="ChEBI" id="CHEBI:29999"/>
        <dbReference type="ChEBI" id="CHEBI:30616"/>
        <dbReference type="ChEBI" id="CHEBI:83421"/>
        <dbReference type="ChEBI" id="CHEBI:456216"/>
        <dbReference type="EC" id="2.7.11.1"/>
    </reaction>
</comment>
<reference evidence="12" key="1">
    <citation type="submission" date="2020-05" db="EMBL/GenBank/DDBJ databases">
        <title>Phylogenomic resolution of chytrid fungi.</title>
        <authorList>
            <person name="Stajich J.E."/>
            <person name="Amses K."/>
            <person name="Simmons R."/>
            <person name="Seto K."/>
            <person name="Myers J."/>
            <person name="Bonds A."/>
            <person name="Quandt C.A."/>
            <person name="Barry K."/>
            <person name="Liu P."/>
            <person name="Grigoriev I."/>
            <person name="Longcore J.E."/>
            <person name="James T.Y."/>
        </authorList>
    </citation>
    <scope>NUCLEOTIDE SEQUENCE</scope>
    <source>
        <strain evidence="12">JEL0476</strain>
    </source>
</reference>
<dbReference type="PANTHER" id="PTHR43895:SF165">
    <property type="entry name" value="PROTEIN KINASE DOMAIN-CONTAINING PROTEIN"/>
    <property type="match status" value="1"/>
</dbReference>
<keyword evidence="5 12" id="KW-0418">Kinase</keyword>
<dbReference type="Gene3D" id="1.10.510.10">
    <property type="entry name" value="Transferase(Phosphotransferase) domain 1"/>
    <property type="match status" value="1"/>
</dbReference>
<dbReference type="InterPro" id="IPR000719">
    <property type="entry name" value="Prot_kinase_dom"/>
</dbReference>
<dbReference type="PANTHER" id="PTHR43895">
    <property type="entry name" value="CALCIUM/CALMODULIN-DEPENDENT PROTEIN KINASE KINASE-RELATED"/>
    <property type="match status" value="1"/>
</dbReference>
<evidence type="ECO:0000256" key="6">
    <source>
        <dbReference type="ARBA" id="ARBA00022840"/>
    </source>
</evidence>
<dbReference type="SUPFAM" id="SSF103243">
    <property type="entry name" value="KA1-like"/>
    <property type="match status" value="1"/>
</dbReference>
<evidence type="ECO:0000256" key="9">
    <source>
        <dbReference type="SAM" id="MobiDB-lite"/>
    </source>
</evidence>
<evidence type="ECO:0000256" key="2">
    <source>
        <dbReference type="ARBA" id="ARBA00022527"/>
    </source>
</evidence>
<feature type="compositionally biased region" description="Polar residues" evidence="9">
    <location>
        <begin position="240"/>
        <end position="254"/>
    </location>
</feature>
<dbReference type="GO" id="GO:0004674">
    <property type="term" value="F:protein serine/threonine kinase activity"/>
    <property type="evidence" value="ECO:0007669"/>
    <property type="project" value="UniProtKB-KW"/>
</dbReference>
<dbReference type="InterPro" id="IPR028375">
    <property type="entry name" value="KA1/Ssp2_C"/>
</dbReference>
<dbReference type="Proteomes" id="UP001211065">
    <property type="component" value="Unassembled WGS sequence"/>
</dbReference>
<organism evidence="12 13">
    <name type="scientific">Clydaea vesicula</name>
    <dbReference type="NCBI Taxonomy" id="447962"/>
    <lineage>
        <taxon>Eukaryota</taxon>
        <taxon>Fungi</taxon>
        <taxon>Fungi incertae sedis</taxon>
        <taxon>Chytridiomycota</taxon>
        <taxon>Chytridiomycota incertae sedis</taxon>
        <taxon>Chytridiomycetes</taxon>
        <taxon>Lobulomycetales</taxon>
        <taxon>Lobulomycetaceae</taxon>
        <taxon>Clydaea</taxon>
    </lineage>
</organism>
<feature type="compositionally biased region" description="Polar residues" evidence="9">
    <location>
        <begin position="201"/>
        <end position="214"/>
    </location>
</feature>
<feature type="region of interest" description="Disordered" evidence="9">
    <location>
        <begin position="173"/>
        <end position="315"/>
    </location>
</feature>
<feature type="domain" description="Protein kinase" evidence="10">
    <location>
        <begin position="1"/>
        <end position="97"/>
    </location>
</feature>
<protein>
    <recommendedName>
        <fullName evidence="1">non-specific serine/threonine protein kinase</fullName>
        <ecNumber evidence="1">2.7.11.1</ecNumber>
    </recommendedName>
</protein>
<proteinExistence type="predicted"/>
<dbReference type="EMBL" id="JADGJW010001977">
    <property type="protein sequence ID" value="KAJ3200064.1"/>
    <property type="molecule type" value="Genomic_DNA"/>
</dbReference>
<dbReference type="Gene3D" id="3.30.310.80">
    <property type="entry name" value="Kinase associated domain 1, KA1"/>
    <property type="match status" value="1"/>
</dbReference>
<evidence type="ECO:0000256" key="4">
    <source>
        <dbReference type="ARBA" id="ARBA00022741"/>
    </source>
</evidence>
<gene>
    <name evidence="12" type="primary">CIPK8</name>
    <name evidence="12" type="ORF">HK099_002828</name>
</gene>
<feature type="domain" description="KA1" evidence="11">
    <location>
        <begin position="452"/>
        <end position="501"/>
    </location>
</feature>
<keyword evidence="6" id="KW-0067">ATP-binding</keyword>
<feature type="non-terminal residue" evidence="12">
    <location>
        <position position="1"/>
    </location>
</feature>
<evidence type="ECO:0000256" key="5">
    <source>
        <dbReference type="ARBA" id="ARBA00022777"/>
    </source>
</evidence>
<keyword evidence="4" id="KW-0547">Nucleotide-binding</keyword>
<dbReference type="GO" id="GO:0007165">
    <property type="term" value="P:signal transduction"/>
    <property type="evidence" value="ECO:0007669"/>
    <property type="project" value="TreeGrafter"/>
</dbReference>
<keyword evidence="3" id="KW-0808">Transferase</keyword>
<feature type="compositionally biased region" description="Low complexity" evidence="9">
    <location>
        <begin position="175"/>
        <end position="200"/>
    </location>
</feature>
<dbReference type="InterPro" id="IPR001772">
    <property type="entry name" value="KA1_dom"/>
</dbReference>
<feature type="compositionally biased region" description="Polar residues" evidence="9">
    <location>
        <begin position="303"/>
        <end position="312"/>
    </location>
</feature>
<dbReference type="PROSITE" id="PS50011">
    <property type="entry name" value="PROTEIN_KINASE_DOM"/>
    <property type="match status" value="1"/>
</dbReference>
<accession>A0AAD5XVD8</accession>